<evidence type="ECO:0000313" key="3">
    <source>
        <dbReference type="Proteomes" id="UP000254925"/>
    </source>
</evidence>
<dbReference type="Proteomes" id="UP000254925">
    <property type="component" value="Unassembled WGS sequence"/>
</dbReference>
<reference evidence="2 3" key="1">
    <citation type="submission" date="2018-07" db="EMBL/GenBank/DDBJ databases">
        <title>Genomic Encyclopedia of Type Strains, Phase IV (KMG-IV): sequencing the most valuable type-strain genomes for metagenomic binning, comparative biology and taxonomic classification.</title>
        <authorList>
            <person name="Goeker M."/>
        </authorList>
    </citation>
    <scope>NUCLEOTIDE SEQUENCE [LARGE SCALE GENOMIC DNA]</scope>
    <source>
        <strain evidence="2 3">DSM 14364</strain>
    </source>
</reference>
<keyword evidence="3" id="KW-1185">Reference proteome</keyword>
<protein>
    <submittedName>
        <fullName evidence="2">Uncharacterized protein</fullName>
    </submittedName>
</protein>
<organism evidence="2 3">
    <name type="scientific">Microvirga subterranea</name>
    <dbReference type="NCBI Taxonomy" id="186651"/>
    <lineage>
        <taxon>Bacteria</taxon>
        <taxon>Pseudomonadati</taxon>
        <taxon>Pseudomonadota</taxon>
        <taxon>Alphaproteobacteria</taxon>
        <taxon>Hyphomicrobiales</taxon>
        <taxon>Methylobacteriaceae</taxon>
        <taxon>Microvirga</taxon>
    </lineage>
</organism>
<keyword evidence="1" id="KW-0472">Membrane</keyword>
<keyword evidence="1" id="KW-1133">Transmembrane helix</keyword>
<feature type="transmembrane region" description="Helical" evidence="1">
    <location>
        <begin position="58"/>
        <end position="75"/>
    </location>
</feature>
<evidence type="ECO:0000313" key="2">
    <source>
        <dbReference type="EMBL" id="RDI58562.1"/>
    </source>
</evidence>
<feature type="transmembrane region" description="Helical" evidence="1">
    <location>
        <begin position="82"/>
        <end position="104"/>
    </location>
</feature>
<comment type="caution">
    <text evidence="2">The sequence shown here is derived from an EMBL/GenBank/DDBJ whole genome shotgun (WGS) entry which is preliminary data.</text>
</comment>
<sequence>MKLPAFMQTGRIMGNISADDEFDYVITKAWPYLLRVGRAFAYGLAGYLLAWLQPHFDFSFLAFGLAIFLLSLLSRGRILAEAALVMITISVFVPTGLLGSIQAAL</sequence>
<dbReference type="RefSeq" id="WP_114770588.1">
    <property type="nucleotide sequence ID" value="NZ_QQBB01000005.1"/>
</dbReference>
<evidence type="ECO:0000256" key="1">
    <source>
        <dbReference type="SAM" id="Phobius"/>
    </source>
</evidence>
<dbReference type="EMBL" id="QQBB01000005">
    <property type="protein sequence ID" value="RDI58562.1"/>
    <property type="molecule type" value="Genomic_DNA"/>
</dbReference>
<keyword evidence="1" id="KW-0812">Transmembrane</keyword>
<accession>A0A370HIZ8</accession>
<name>A0A370HIZ8_9HYPH</name>
<feature type="transmembrane region" description="Helical" evidence="1">
    <location>
        <begin position="32"/>
        <end position="52"/>
    </location>
</feature>
<proteinExistence type="predicted"/>
<gene>
    <name evidence="2" type="ORF">DES45_10585</name>
</gene>
<dbReference type="AlphaFoldDB" id="A0A370HIZ8"/>